<dbReference type="SMART" id="SM00065">
    <property type="entry name" value="GAF"/>
    <property type="match status" value="1"/>
</dbReference>
<sequence length="254" mass="27239">MNNAPPSGARRESDLVGAFVQMADTLVDDYDVPEVLHQLATHCVNLIGISAAGLLLSDQRGSLQLVASSNERTRLLELFQLQADEGPCIESFRTGDTVTAADLSTTTDRWPVFTPQALEQGFLAVHAVPLRLRGNVIGTLNLFNQRPGALSAEDAKVARALADIATIGILQERTIRHGEVLTEQLQGALNSRITIEQAKGLLAHAGGLDMEQAFQALRRFARAQHTGLSDIAHRLASGQLPPGSVLKPGRVDST</sequence>
<dbReference type="Pfam" id="PF03861">
    <property type="entry name" value="ANTAR"/>
    <property type="match status" value="1"/>
</dbReference>
<comment type="caution">
    <text evidence="6">The sequence shown here is derived from an EMBL/GenBank/DDBJ whole genome shotgun (WGS) entry which is preliminary data.</text>
</comment>
<evidence type="ECO:0000313" key="6">
    <source>
        <dbReference type="EMBL" id="MBE1457506.1"/>
    </source>
</evidence>
<dbReference type="InterPro" id="IPR011006">
    <property type="entry name" value="CheY-like_superfamily"/>
</dbReference>
<dbReference type="PROSITE" id="PS50921">
    <property type="entry name" value="ANTAR"/>
    <property type="match status" value="1"/>
</dbReference>
<accession>A0ABR9HEQ3</accession>
<feature type="domain" description="ANTAR" evidence="5">
    <location>
        <begin position="175"/>
        <end position="236"/>
    </location>
</feature>
<dbReference type="Gene3D" id="3.30.450.40">
    <property type="match status" value="1"/>
</dbReference>
<dbReference type="EMBL" id="JADBDY010000001">
    <property type="protein sequence ID" value="MBE1457506.1"/>
    <property type="molecule type" value="Genomic_DNA"/>
</dbReference>
<evidence type="ECO:0000256" key="1">
    <source>
        <dbReference type="ARBA" id="ARBA00022679"/>
    </source>
</evidence>
<dbReference type="RefSeq" id="WP_191271454.1">
    <property type="nucleotide sequence ID" value="NZ_BMXJ01000004.1"/>
</dbReference>
<organism evidence="6 7">
    <name type="scientific">Nocardiopsis terrae</name>
    <dbReference type="NCBI Taxonomy" id="372655"/>
    <lineage>
        <taxon>Bacteria</taxon>
        <taxon>Bacillati</taxon>
        <taxon>Actinomycetota</taxon>
        <taxon>Actinomycetes</taxon>
        <taxon>Streptosporangiales</taxon>
        <taxon>Nocardiopsidaceae</taxon>
        <taxon>Nocardiopsis</taxon>
    </lineage>
</organism>
<dbReference type="SUPFAM" id="SSF55781">
    <property type="entry name" value="GAF domain-like"/>
    <property type="match status" value="1"/>
</dbReference>
<keyword evidence="7" id="KW-1185">Reference proteome</keyword>
<keyword evidence="4" id="KW-0804">Transcription</keyword>
<keyword evidence="3" id="KW-0805">Transcription regulation</keyword>
<keyword evidence="1" id="KW-0808">Transferase</keyword>
<evidence type="ECO:0000256" key="4">
    <source>
        <dbReference type="ARBA" id="ARBA00023163"/>
    </source>
</evidence>
<evidence type="ECO:0000256" key="3">
    <source>
        <dbReference type="ARBA" id="ARBA00023015"/>
    </source>
</evidence>
<proteinExistence type="predicted"/>
<evidence type="ECO:0000259" key="5">
    <source>
        <dbReference type="PROSITE" id="PS50921"/>
    </source>
</evidence>
<dbReference type="SUPFAM" id="SSF52172">
    <property type="entry name" value="CheY-like"/>
    <property type="match status" value="1"/>
</dbReference>
<dbReference type="InterPro" id="IPR036388">
    <property type="entry name" value="WH-like_DNA-bd_sf"/>
</dbReference>
<dbReference type="SMART" id="SM01012">
    <property type="entry name" value="ANTAR"/>
    <property type="match status" value="1"/>
</dbReference>
<keyword evidence="2" id="KW-0418">Kinase</keyword>
<gene>
    <name evidence="6" type="ORF">H4W79_001720</name>
</gene>
<dbReference type="Proteomes" id="UP000598217">
    <property type="component" value="Unassembled WGS sequence"/>
</dbReference>
<name>A0ABR9HEQ3_9ACTN</name>
<protein>
    <submittedName>
        <fullName evidence="6">GAF domain-containing protein</fullName>
    </submittedName>
</protein>
<evidence type="ECO:0000313" key="7">
    <source>
        <dbReference type="Proteomes" id="UP000598217"/>
    </source>
</evidence>
<dbReference type="Gene3D" id="1.10.10.10">
    <property type="entry name" value="Winged helix-like DNA-binding domain superfamily/Winged helix DNA-binding domain"/>
    <property type="match status" value="1"/>
</dbReference>
<dbReference type="PIRSF" id="PIRSF036625">
    <property type="entry name" value="GAF_ANTAR"/>
    <property type="match status" value="1"/>
</dbReference>
<dbReference type="InterPro" id="IPR029016">
    <property type="entry name" value="GAF-like_dom_sf"/>
</dbReference>
<evidence type="ECO:0000256" key="2">
    <source>
        <dbReference type="ARBA" id="ARBA00022777"/>
    </source>
</evidence>
<reference evidence="6 7" key="1">
    <citation type="submission" date="2020-10" db="EMBL/GenBank/DDBJ databases">
        <title>Sequencing the genomes of 1000 actinobacteria strains.</title>
        <authorList>
            <person name="Klenk H.-P."/>
        </authorList>
    </citation>
    <scope>NUCLEOTIDE SEQUENCE [LARGE SCALE GENOMIC DNA]</scope>
    <source>
        <strain evidence="6 7">DSM 45157</strain>
    </source>
</reference>
<dbReference type="InterPro" id="IPR012074">
    <property type="entry name" value="GAF_ANTAR"/>
</dbReference>
<dbReference type="InterPro" id="IPR005561">
    <property type="entry name" value="ANTAR"/>
</dbReference>
<dbReference type="Pfam" id="PF13185">
    <property type="entry name" value="GAF_2"/>
    <property type="match status" value="1"/>
</dbReference>
<dbReference type="InterPro" id="IPR003018">
    <property type="entry name" value="GAF"/>
</dbReference>